<protein>
    <recommendedName>
        <fullName evidence="1">YbaK/aminoacyl-tRNA synthetase-associated domain-containing protein</fullName>
    </recommendedName>
</protein>
<comment type="caution">
    <text evidence="2">The sequence shown here is derived from an EMBL/GenBank/DDBJ whole genome shotgun (WGS) entry which is preliminary data.</text>
</comment>
<organism evidence="2 3">
    <name type="scientific">Streptomyces curacoi</name>
    <dbReference type="NCBI Taxonomy" id="146536"/>
    <lineage>
        <taxon>Bacteria</taxon>
        <taxon>Bacillati</taxon>
        <taxon>Actinomycetota</taxon>
        <taxon>Actinomycetes</taxon>
        <taxon>Kitasatosporales</taxon>
        <taxon>Streptomycetaceae</taxon>
        <taxon>Streptomyces</taxon>
    </lineage>
</organism>
<name>A0A124H6K8_9ACTN</name>
<dbReference type="InterPro" id="IPR007214">
    <property type="entry name" value="YbaK/aa-tRNA-synth-assoc-dom"/>
</dbReference>
<evidence type="ECO:0000313" key="2">
    <source>
        <dbReference type="EMBL" id="KUM80508.1"/>
    </source>
</evidence>
<accession>A0A124H6K8</accession>
<dbReference type="STRING" id="146536.AQI70_05470"/>
<dbReference type="RefSeq" id="WP_004001186.1">
    <property type="nucleotide sequence ID" value="NZ_KQ947984.1"/>
</dbReference>
<dbReference type="OrthoDB" id="5524888at2"/>
<dbReference type="GO" id="GO:0002161">
    <property type="term" value="F:aminoacyl-tRNA deacylase activity"/>
    <property type="evidence" value="ECO:0007669"/>
    <property type="project" value="InterPro"/>
</dbReference>
<gene>
    <name evidence="2" type="ORF">AQI70_05470</name>
</gene>
<evidence type="ECO:0000259" key="1">
    <source>
        <dbReference type="Pfam" id="PF04073"/>
    </source>
</evidence>
<reference evidence="2 3" key="1">
    <citation type="submission" date="2015-10" db="EMBL/GenBank/DDBJ databases">
        <title>Draft genome sequence of Streptomyces curacoi DSM 40107, type strain for the species Streptomyces curacoi.</title>
        <authorList>
            <person name="Ruckert C."/>
            <person name="Winkler A."/>
            <person name="Kalinowski J."/>
            <person name="Kampfer P."/>
            <person name="Glaeser S."/>
        </authorList>
    </citation>
    <scope>NUCLEOTIDE SEQUENCE [LARGE SCALE GENOMIC DNA]</scope>
    <source>
        <strain evidence="2 3">DSM 40107</strain>
    </source>
</reference>
<dbReference type="EMBL" id="LMWJ01000003">
    <property type="protein sequence ID" value="KUM80508.1"/>
    <property type="molecule type" value="Genomic_DNA"/>
</dbReference>
<dbReference type="Pfam" id="PF04073">
    <property type="entry name" value="tRNA_edit"/>
    <property type="match status" value="1"/>
</dbReference>
<sequence length="167" mass="17394">MSGSGVSTGPSLSERLLGLLDASGVGYALLAHAAEGRTDRASELRGHALSAAAKSMVVTVPGGDRPDRHVLAVVPGDRRVALSRVARLYGGRKARFTDRALAEELAGSVSGSIIPLALHGDLDVLADPALLREPTLYFNAARLDLSVALRAEDYRALANPTVASITE</sequence>
<dbReference type="SUPFAM" id="SSF55826">
    <property type="entry name" value="YbaK/ProRS associated domain"/>
    <property type="match status" value="1"/>
</dbReference>
<evidence type="ECO:0000313" key="3">
    <source>
        <dbReference type="Proteomes" id="UP000054024"/>
    </source>
</evidence>
<dbReference type="AlphaFoldDB" id="A0A124H6K8"/>
<proteinExistence type="predicted"/>
<keyword evidence="3" id="KW-1185">Reference proteome</keyword>
<dbReference type="InterPro" id="IPR036754">
    <property type="entry name" value="YbaK/aa-tRNA-synt-asso_dom_sf"/>
</dbReference>
<feature type="domain" description="YbaK/aminoacyl-tRNA synthetase-associated" evidence="1">
    <location>
        <begin position="40"/>
        <end position="156"/>
    </location>
</feature>
<dbReference type="Gene3D" id="3.90.960.10">
    <property type="entry name" value="YbaK/aminoacyl-tRNA synthetase-associated domain"/>
    <property type="match status" value="1"/>
</dbReference>
<dbReference type="Proteomes" id="UP000054024">
    <property type="component" value="Unassembled WGS sequence"/>
</dbReference>